<dbReference type="GO" id="GO:0016192">
    <property type="term" value="P:vesicle-mediated transport"/>
    <property type="evidence" value="ECO:0007669"/>
    <property type="project" value="TreeGrafter"/>
</dbReference>
<dbReference type="Proteomes" id="UP000014760">
    <property type="component" value="Unassembled WGS sequence"/>
</dbReference>
<dbReference type="HOGENOM" id="CLU_074845_3_0_1"/>
<dbReference type="PANTHER" id="PTHR13019:SF25">
    <property type="entry name" value="GOLGI APPARATUS MEMBRANE PROTEIN TVP23 HOMOLOG"/>
    <property type="match status" value="1"/>
</dbReference>
<dbReference type="OMA" id="FEWMIVA"/>
<dbReference type="PANTHER" id="PTHR13019">
    <property type="entry name" value="GOLGI APPARATUS MEMBRANE PROTEIN TVP23"/>
    <property type="match status" value="1"/>
</dbReference>
<dbReference type="OrthoDB" id="2151161at2759"/>
<dbReference type="EMBL" id="KB301197">
    <property type="protein sequence ID" value="ELU05815.1"/>
    <property type="molecule type" value="Genomic_DNA"/>
</dbReference>
<evidence type="ECO:0000256" key="3">
    <source>
        <dbReference type="ARBA" id="ARBA00022692"/>
    </source>
</evidence>
<keyword evidence="4 6" id="KW-1133">Transmembrane helix</keyword>
<keyword evidence="3 6" id="KW-0812">Transmembrane</keyword>
<dbReference type="GO" id="GO:0000139">
    <property type="term" value="C:Golgi membrane"/>
    <property type="evidence" value="ECO:0007669"/>
    <property type="project" value="TreeGrafter"/>
</dbReference>
<evidence type="ECO:0000256" key="5">
    <source>
        <dbReference type="ARBA" id="ARBA00023136"/>
    </source>
</evidence>
<organism evidence="7">
    <name type="scientific">Capitella teleta</name>
    <name type="common">Polychaete worm</name>
    <dbReference type="NCBI Taxonomy" id="283909"/>
    <lineage>
        <taxon>Eukaryota</taxon>
        <taxon>Metazoa</taxon>
        <taxon>Spiralia</taxon>
        <taxon>Lophotrochozoa</taxon>
        <taxon>Annelida</taxon>
        <taxon>Polychaeta</taxon>
        <taxon>Sedentaria</taxon>
        <taxon>Scolecida</taxon>
        <taxon>Capitellidae</taxon>
        <taxon>Capitella</taxon>
    </lineage>
</organism>
<gene>
    <name evidence="7" type="ORF">CAPTEDRAFT_186713</name>
</gene>
<reference evidence="9" key="1">
    <citation type="submission" date="2012-12" db="EMBL/GenBank/DDBJ databases">
        <authorList>
            <person name="Hellsten U."/>
            <person name="Grimwood J."/>
            <person name="Chapman J.A."/>
            <person name="Shapiro H."/>
            <person name="Aerts A."/>
            <person name="Otillar R.P."/>
            <person name="Terry A.Y."/>
            <person name="Boore J.L."/>
            <person name="Simakov O."/>
            <person name="Marletaz F."/>
            <person name="Cho S.-J."/>
            <person name="Edsinger-Gonzales E."/>
            <person name="Havlak P."/>
            <person name="Kuo D.-H."/>
            <person name="Larsson T."/>
            <person name="Lv J."/>
            <person name="Arendt D."/>
            <person name="Savage R."/>
            <person name="Osoegawa K."/>
            <person name="de Jong P."/>
            <person name="Lindberg D.R."/>
            <person name="Seaver E.C."/>
            <person name="Weisblat D.A."/>
            <person name="Putnam N.H."/>
            <person name="Grigoriev I.V."/>
            <person name="Rokhsar D.S."/>
        </authorList>
    </citation>
    <scope>NUCLEOTIDE SEQUENCE</scope>
    <source>
        <strain evidence="9">I ESC-2004</strain>
    </source>
</reference>
<dbReference type="InterPro" id="IPR008564">
    <property type="entry name" value="TVP23-like"/>
</dbReference>
<keyword evidence="5 6" id="KW-0472">Membrane</keyword>
<sequence length="223" mass="25320">MGVQQRWSEGVSGVSHKAVTDDTEDVALNFGDDKALSRSDTVKHPIAVFFHLIFRVLAILTYLLCGWFSDSFIANFVFIVLFLSMDFWTVKNISGRLLVGLRWWNHVDEDGKSQWVFESRKGAAKSLISGTESRIFWLSMVVCQLFWIVFFFATLFSLKFKWFMVVCVGIVLNGANFYGYIRCKLGSRQKISSLASNFLGQQVLRSMFTRNKEGETSATTGQG</sequence>
<dbReference type="EMBL" id="AMQN01007692">
    <property type="status" value="NOT_ANNOTATED_CDS"/>
    <property type="molecule type" value="Genomic_DNA"/>
</dbReference>
<reference evidence="7 9" key="2">
    <citation type="journal article" date="2013" name="Nature">
        <title>Insights into bilaterian evolution from three spiralian genomes.</title>
        <authorList>
            <person name="Simakov O."/>
            <person name="Marletaz F."/>
            <person name="Cho S.J."/>
            <person name="Edsinger-Gonzales E."/>
            <person name="Havlak P."/>
            <person name="Hellsten U."/>
            <person name="Kuo D.H."/>
            <person name="Larsson T."/>
            <person name="Lv J."/>
            <person name="Arendt D."/>
            <person name="Savage R."/>
            <person name="Osoegawa K."/>
            <person name="de Jong P."/>
            <person name="Grimwood J."/>
            <person name="Chapman J.A."/>
            <person name="Shapiro H."/>
            <person name="Aerts A."/>
            <person name="Otillar R.P."/>
            <person name="Terry A.Y."/>
            <person name="Boore J.L."/>
            <person name="Grigoriev I.V."/>
            <person name="Lindberg D.R."/>
            <person name="Seaver E.C."/>
            <person name="Weisblat D.A."/>
            <person name="Putnam N.H."/>
            <person name="Rokhsar D.S."/>
        </authorList>
    </citation>
    <scope>NUCLEOTIDE SEQUENCE</scope>
    <source>
        <strain evidence="7 9">I ESC-2004</strain>
    </source>
</reference>
<evidence type="ECO:0000256" key="4">
    <source>
        <dbReference type="ARBA" id="ARBA00022989"/>
    </source>
</evidence>
<dbReference type="FunCoup" id="R7UHX5">
    <property type="interactions" value="1297"/>
</dbReference>
<evidence type="ECO:0000256" key="6">
    <source>
        <dbReference type="RuleBase" id="RU361206"/>
    </source>
</evidence>
<dbReference type="AlphaFoldDB" id="R7UHX5"/>
<comment type="similarity">
    <text evidence="2 6">Belongs to the TVP23 family.</text>
</comment>
<keyword evidence="9" id="KW-1185">Reference proteome</keyword>
<feature type="transmembrane region" description="Helical" evidence="6">
    <location>
        <begin position="162"/>
        <end position="181"/>
    </location>
</feature>
<dbReference type="EnsemblMetazoa" id="CapteT186713">
    <property type="protein sequence ID" value="CapteP186713"/>
    <property type="gene ID" value="CapteG186713"/>
</dbReference>
<accession>R7UHX5</accession>
<dbReference type="STRING" id="283909.R7UHX5"/>
<dbReference type="GO" id="GO:0009306">
    <property type="term" value="P:protein secretion"/>
    <property type="evidence" value="ECO:0007669"/>
    <property type="project" value="TreeGrafter"/>
</dbReference>
<proteinExistence type="inferred from homology"/>
<evidence type="ECO:0000256" key="1">
    <source>
        <dbReference type="ARBA" id="ARBA00004141"/>
    </source>
</evidence>
<evidence type="ECO:0000256" key="2">
    <source>
        <dbReference type="ARBA" id="ARBA00005467"/>
    </source>
</evidence>
<reference evidence="8" key="3">
    <citation type="submission" date="2015-06" db="UniProtKB">
        <authorList>
            <consortium name="EnsemblMetazoa"/>
        </authorList>
    </citation>
    <scope>IDENTIFICATION</scope>
</reference>
<name>R7UHX5_CAPTE</name>
<evidence type="ECO:0000313" key="8">
    <source>
        <dbReference type="EnsemblMetazoa" id="CapteP186713"/>
    </source>
</evidence>
<protein>
    <recommendedName>
        <fullName evidence="6">Golgi apparatus membrane protein TVP23 homolog</fullName>
    </recommendedName>
</protein>
<feature type="transmembrane region" description="Helical" evidence="6">
    <location>
        <begin position="71"/>
        <end position="90"/>
    </location>
</feature>
<dbReference type="Pfam" id="PF05832">
    <property type="entry name" value="DUF846"/>
    <property type="match status" value="1"/>
</dbReference>
<evidence type="ECO:0000313" key="7">
    <source>
        <dbReference type="EMBL" id="ELU05815.1"/>
    </source>
</evidence>
<comment type="subcellular location">
    <subcellularLocation>
        <location evidence="1 6">Membrane</location>
        <topology evidence="1 6">Multi-pass membrane protein</topology>
    </subcellularLocation>
</comment>
<feature type="transmembrane region" description="Helical" evidence="6">
    <location>
        <begin position="135"/>
        <end position="156"/>
    </location>
</feature>
<feature type="transmembrane region" description="Helical" evidence="6">
    <location>
        <begin position="46"/>
        <end position="65"/>
    </location>
</feature>
<evidence type="ECO:0000313" key="9">
    <source>
        <dbReference type="Proteomes" id="UP000014760"/>
    </source>
</evidence>